<proteinExistence type="predicted"/>
<name>A0A0G0TCA6_9BACT</name>
<feature type="transmembrane region" description="Helical" evidence="1">
    <location>
        <begin position="149"/>
        <end position="170"/>
    </location>
</feature>
<evidence type="ECO:0000313" key="3">
    <source>
        <dbReference type="Proteomes" id="UP000034664"/>
    </source>
</evidence>
<keyword evidence="1" id="KW-1133">Transmembrane helix</keyword>
<sequence>MADKHSPYLQAQEIPQEYTILIIGEKAPILVDALSDTLTAQGGTIYTRCKNRLSVDYLIIIDSHAKLKKSLSCLKSGGKVLHVISREMIGHIDTENISVFILPRNKTYKTTILINKILTMLFTSNPYVPPQVKKSSSIVVQKRKRHRRFIPLIGGTLLVLLSPFVVWALAVTVSIHSLSQLRDPSLDHEARTQKAKTAQTASSIAEHIAEPILPLIGIFSPQIETIVSGHMTILASVTNTVSLATEQAQLLEPVVQAITSGNTQDIENDIARVQQSLTALSNHIKPAVTAISQLNQYKEHRLVKQTWPYYEQIEEIDKFLSKGSVFMETVPDLMAFKTRKKYLVLLQNNFELRPTGGFIGSFALITVENGSMVEIAIEDVYEADGQLKGQVDPPEAIKQHLNQPNWFLRDSNWNPDFALSAKQAEWFLQKELNEQVNGVIAIDLYFLKNILQATGGIYVPDYQATVTSDDFFYKLQSDTHDSFFPGSNKKRNLIDGLTNALLINIAEQDPLTLLKIAKTVEQSFEEKHIVLASHDTNVQETVEQLGWGGRIASHQNVLGAHSDTVADYVMVVDANLGVNKVNAHINREIFTTVEPAENTIERELIIYYSNTSNEDSDSLYDGIYKNYLRILLPPEVFIHFIGINDQNRNIIDQADIESFGDKTSVGMLIEVPPQQDSKVIVRYSLPKPTSDTYSYQLMIQKQPGTVADPFVFKLGTQAQSLVTQTNISSFPYLIHLDQDRLLTVDFKRQVQ</sequence>
<dbReference type="Proteomes" id="UP000034664">
    <property type="component" value="Unassembled WGS sequence"/>
</dbReference>
<dbReference type="EMBL" id="LBZM01000005">
    <property type="protein sequence ID" value="KKR72461.1"/>
    <property type="molecule type" value="Genomic_DNA"/>
</dbReference>
<keyword evidence="1" id="KW-0812">Transmembrane</keyword>
<accession>A0A0G0TCA6</accession>
<protein>
    <recommendedName>
        <fullName evidence="4">DUF4012 domain-containing protein</fullName>
    </recommendedName>
</protein>
<dbReference type="Pfam" id="PF13196">
    <property type="entry name" value="DUF4012"/>
    <property type="match status" value="1"/>
</dbReference>
<evidence type="ECO:0008006" key="4">
    <source>
        <dbReference type="Google" id="ProtNLM"/>
    </source>
</evidence>
<dbReference type="InterPro" id="IPR025101">
    <property type="entry name" value="DUF4012"/>
</dbReference>
<reference evidence="2 3" key="1">
    <citation type="journal article" date="2015" name="Nature">
        <title>rRNA introns, odd ribosomes, and small enigmatic genomes across a large radiation of phyla.</title>
        <authorList>
            <person name="Brown C.T."/>
            <person name="Hug L.A."/>
            <person name="Thomas B.C."/>
            <person name="Sharon I."/>
            <person name="Castelle C.J."/>
            <person name="Singh A."/>
            <person name="Wilkins M.J."/>
            <person name="Williams K.H."/>
            <person name="Banfield J.F."/>
        </authorList>
    </citation>
    <scope>NUCLEOTIDE SEQUENCE [LARGE SCALE GENOMIC DNA]</scope>
</reference>
<organism evidence="2 3">
    <name type="scientific">Candidatus Roizmanbacteria bacterium GW2011_GWB1_40_7</name>
    <dbReference type="NCBI Taxonomy" id="1618482"/>
    <lineage>
        <taxon>Bacteria</taxon>
        <taxon>Candidatus Roizmaniibacteriota</taxon>
    </lineage>
</organism>
<gene>
    <name evidence="2" type="ORF">UU14_C0005G0029</name>
</gene>
<keyword evidence="1" id="KW-0472">Membrane</keyword>
<evidence type="ECO:0000256" key="1">
    <source>
        <dbReference type="SAM" id="Phobius"/>
    </source>
</evidence>
<evidence type="ECO:0000313" key="2">
    <source>
        <dbReference type="EMBL" id="KKR72461.1"/>
    </source>
</evidence>
<dbReference type="AlphaFoldDB" id="A0A0G0TCA6"/>
<comment type="caution">
    <text evidence="2">The sequence shown here is derived from an EMBL/GenBank/DDBJ whole genome shotgun (WGS) entry which is preliminary data.</text>
</comment>